<feature type="domain" description="Rad50/SbcC-type AAA" evidence="1">
    <location>
        <begin position="6"/>
        <end position="183"/>
    </location>
</feature>
<evidence type="ECO:0000259" key="1">
    <source>
        <dbReference type="Pfam" id="PF13476"/>
    </source>
</evidence>
<organism evidence="5">
    <name type="scientific">freshwater metagenome</name>
    <dbReference type="NCBI Taxonomy" id="449393"/>
    <lineage>
        <taxon>unclassified sequences</taxon>
        <taxon>metagenomes</taxon>
        <taxon>ecological metagenomes</taxon>
    </lineage>
</organism>
<name>A0A6J7M108_9ZZZZ</name>
<dbReference type="InterPro" id="IPR027417">
    <property type="entry name" value="P-loop_NTPase"/>
</dbReference>
<dbReference type="Pfam" id="PF13558">
    <property type="entry name" value="SbcC_Walker_B"/>
    <property type="match status" value="1"/>
</dbReference>
<dbReference type="SUPFAM" id="SSF52540">
    <property type="entry name" value="P-loop containing nucleoside triphosphate hydrolases"/>
    <property type="match status" value="1"/>
</dbReference>
<dbReference type="PANTHER" id="PTHR32114">
    <property type="entry name" value="ABC TRANSPORTER ABCH.3"/>
    <property type="match status" value="1"/>
</dbReference>
<dbReference type="PANTHER" id="PTHR32114:SF2">
    <property type="entry name" value="ABC TRANSPORTER ABCH.3"/>
    <property type="match status" value="1"/>
</dbReference>
<dbReference type="AlphaFoldDB" id="A0A6J7M108"/>
<evidence type="ECO:0000313" key="4">
    <source>
        <dbReference type="EMBL" id="CAB4946859.1"/>
    </source>
</evidence>
<gene>
    <name evidence="3" type="ORF">UFOPK2656_02440</name>
    <name evidence="4" type="ORF">UFOPK3651_02578</name>
    <name evidence="5" type="ORF">UFOPK3931_00141</name>
    <name evidence="2" type="ORF">UFOPK4189_02575</name>
</gene>
<reference evidence="5" key="1">
    <citation type="submission" date="2020-05" db="EMBL/GenBank/DDBJ databases">
        <authorList>
            <person name="Chiriac C."/>
            <person name="Salcher M."/>
            <person name="Ghai R."/>
            <person name="Kavagutti S V."/>
        </authorList>
    </citation>
    <scope>NUCLEOTIDE SEQUENCE</scope>
</reference>
<sequence>MRPLYLEFQAFGSYPGKQVVDFEALGARGLFVVTGPTGTGKTTVFDAMVYALFGVLPGGRSADGDPRSHFADSTTETYARLDFEVDGERYRVHRSPKQDRPRKTGQGLVSAGPSATIVKLVGGTDEVVETQASRCAKKCEELVGLDAKQFQRVVLLPQGKFTDFLIATDEDREKLLRQLFGGEVFETATRLLKDRMLELDRQVEGVDREVERHRKNADDAYRSVHAVWAEDPGEVPPVEEWSEAELNVALAALQPARDLQRAALALVQSAADDAAAQRATAEDRAKLFDDAAAAAATLAALEAERDTIAEVVTAVEVSVRARPVVAQHHKVLAAGVAAANATAAIASVYVGVEAGFAALGQPAPAAEAAAVAAAVQAASNDLAARRQLWNAAQAAVAVAHAAEVEHAASVTHHTTLVALAGAAAADVVALQARLATLEPLAAELAPRQQARDTAATQVRLRRELGSNLAAVAEATLADGTARSQYETVMARFVATQAPRLADELVAGEPCPVCGSCEHPAPAVLHEGAAVDHQAVDSARSVWSKATAKVAALDESVASLRASLGDLADAQPEVLQHALDSAEASYVAAADAAGEVQSVKQSLVGAIAAHTTADTNERSAATALAGLENAATLQRVEADRLATQTSHMRSEELDRAALTVSDLQSGTALLPELAQAATIAVTQHGEAERALVEVLASSGLASVAAAQHVVLPERDEQVSAERVATWQRAHEQVTDRLQVLSQQSVPSERPDVASIAEVAELVAADAKAAAAVFTTTDNAFTAAARHLADAADVASGSAALRQRRDDARIVFRTCNGEAGMRVKLERWVLAGELERVTNAANAHLARMTNHRYRLHRSSSSKGGLGLEVFDAHTGRARATASLSGGEQFQASLSLALGLADVVSHGGTASGKQFEALFVDEGFGSLDPDALDDAIAALSQLHAMGRMVGAITHVEAMKQQLHVGIEVMRLPDGKGSTLKVHP</sequence>
<dbReference type="GO" id="GO:0016887">
    <property type="term" value="F:ATP hydrolysis activity"/>
    <property type="evidence" value="ECO:0007669"/>
    <property type="project" value="InterPro"/>
</dbReference>
<accession>A0A6J7M108</accession>
<dbReference type="EMBL" id="CAFBMT010000018">
    <property type="protein sequence ID" value="CAB4946859.1"/>
    <property type="molecule type" value="Genomic_DNA"/>
</dbReference>
<dbReference type="EMBL" id="CAEZYF010000017">
    <property type="protein sequence ID" value="CAB4734846.1"/>
    <property type="molecule type" value="Genomic_DNA"/>
</dbReference>
<proteinExistence type="predicted"/>
<dbReference type="Pfam" id="PF13476">
    <property type="entry name" value="AAA_23"/>
    <property type="match status" value="1"/>
</dbReference>
<protein>
    <submittedName>
        <fullName evidence="5">Unannotated protein</fullName>
    </submittedName>
</protein>
<dbReference type="Gene3D" id="3.40.50.300">
    <property type="entry name" value="P-loop containing nucleotide triphosphate hydrolases"/>
    <property type="match status" value="2"/>
</dbReference>
<evidence type="ECO:0000313" key="5">
    <source>
        <dbReference type="EMBL" id="CAB4971334.1"/>
    </source>
</evidence>
<dbReference type="GO" id="GO:0006302">
    <property type="term" value="P:double-strand break repair"/>
    <property type="evidence" value="ECO:0007669"/>
    <property type="project" value="InterPro"/>
</dbReference>
<dbReference type="EMBL" id="CAESGF010000019">
    <property type="protein sequence ID" value="CAB4364815.1"/>
    <property type="molecule type" value="Genomic_DNA"/>
</dbReference>
<evidence type="ECO:0000313" key="3">
    <source>
        <dbReference type="EMBL" id="CAB4734846.1"/>
    </source>
</evidence>
<dbReference type="InterPro" id="IPR038729">
    <property type="entry name" value="Rad50/SbcC_AAA"/>
</dbReference>
<dbReference type="EMBL" id="CAFBOL010000002">
    <property type="protein sequence ID" value="CAB4971334.1"/>
    <property type="molecule type" value="Genomic_DNA"/>
</dbReference>
<evidence type="ECO:0000313" key="2">
    <source>
        <dbReference type="EMBL" id="CAB4364815.1"/>
    </source>
</evidence>